<evidence type="ECO:0000313" key="2">
    <source>
        <dbReference type="EMBL" id="RUO19620.1"/>
    </source>
</evidence>
<evidence type="ECO:0000313" key="3">
    <source>
        <dbReference type="Proteomes" id="UP000288395"/>
    </source>
</evidence>
<keyword evidence="3" id="KW-1185">Reference proteome</keyword>
<dbReference type="EMBL" id="PIPJ01000007">
    <property type="protein sequence ID" value="RUO19620.1"/>
    <property type="molecule type" value="Genomic_DNA"/>
</dbReference>
<dbReference type="OrthoDB" id="9803231at2"/>
<feature type="domain" description="Transposase IS30-like HTH" evidence="1">
    <location>
        <begin position="2"/>
        <end position="45"/>
    </location>
</feature>
<dbReference type="Pfam" id="PF13936">
    <property type="entry name" value="HTH_38"/>
    <property type="match status" value="1"/>
</dbReference>
<dbReference type="Proteomes" id="UP000288395">
    <property type="component" value="Unassembled WGS sequence"/>
</dbReference>
<accession>A0A432VTB4</accession>
<dbReference type="InterPro" id="IPR025246">
    <property type="entry name" value="IS30-like_HTH"/>
</dbReference>
<name>A0A432VTB4_9GAMM</name>
<organism evidence="2 3">
    <name type="scientific">Aliidiomarina iranensis</name>
    <dbReference type="NCBI Taxonomy" id="1434071"/>
    <lineage>
        <taxon>Bacteria</taxon>
        <taxon>Pseudomonadati</taxon>
        <taxon>Pseudomonadota</taxon>
        <taxon>Gammaproteobacteria</taxon>
        <taxon>Alteromonadales</taxon>
        <taxon>Idiomarinaceae</taxon>
        <taxon>Aliidiomarina</taxon>
    </lineage>
</organism>
<comment type="caution">
    <text evidence="2">The sequence shown here is derived from an EMBL/GenBank/DDBJ whole genome shotgun (WGS) entry which is preliminary data.</text>
</comment>
<dbReference type="AlphaFoldDB" id="A0A432VTB4"/>
<evidence type="ECO:0000259" key="1">
    <source>
        <dbReference type="Pfam" id="PF13936"/>
    </source>
</evidence>
<reference evidence="3" key="1">
    <citation type="journal article" date="2018" name="Front. Microbiol.">
        <title>Genome-Based Analysis Reveals the Taxonomy and Diversity of the Family Idiomarinaceae.</title>
        <authorList>
            <person name="Liu Y."/>
            <person name="Lai Q."/>
            <person name="Shao Z."/>
        </authorList>
    </citation>
    <scope>NUCLEOTIDE SEQUENCE [LARGE SCALE GENOMIC DNA]</scope>
    <source>
        <strain evidence="3">GBPy7</strain>
    </source>
</reference>
<gene>
    <name evidence="2" type="ORF">CWE08_09310</name>
</gene>
<proteinExistence type="predicted"/>
<sequence length="78" mass="8967">MSYRQLTERQRYQISLLLSEKFSRLKTAERLDVAPSTISRELPRNSITSGCYEPSIAHLKTLRRCSEVLKDASAIKPK</sequence>
<protein>
    <recommendedName>
        <fullName evidence="1">Transposase IS30-like HTH domain-containing protein</fullName>
    </recommendedName>
</protein>
<dbReference type="Gene3D" id="1.10.10.60">
    <property type="entry name" value="Homeodomain-like"/>
    <property type="match status" value="1"/>
</dbReference>